<accession>A0A327WQ82</accession>
<gene>
    <name evidence="4" type="ORF">LX87_03954</name>
</gene>
<keyword evidence="1" id="KW-0472">Membrane</keyword>
<evidence type="ECO:0000259" key="3">
    <source>
        <dbReference type="Pfam" id="PF16344"/>
    </source>
</evidence>
<keyword evidence="5" id="KW-1185">Reference proteome</keyword>
<dbReference type="AlphaFoldDB" id="A0A327WQ82"/>
<dbReference type="GO" id="GO:0016989">
    <property type="term" value="F:sigma factor antagonist activity"/>
    <property type="evidence" value="ECO:0007669"/>
    <property type="project" value="TreeGrafter"/>
</dbReference>
<dbReference type="Gene3D" id="3.55.50.30">
    <property type="match status" value="1"/>
</dbReference>
<proteinExistence type="predicted"/>
<dbReference type="PANTHER" id="PTHR30273:SF2">
    <property type="entry name" value="PROTEIN FECR"/>
    <property type="match status" value="1"/>
</dbReference>
<dbReference type="OrthoDB" id="645173at2"/>
<dbReference type="InterPro" id="IPR012373">
    <property type="entry name" value="Ferrdict_sens_TM"/>
</dbReference>
<reference evidence="4 5" key="1">
    <citation type="submission" date="2018-06" db="EMBL/GenBank/DDBJ databases">
        <title>Genomic Encyclopedia of Archaeal and Bacterial Type Strains, Phase II (KMG-II): from individual species to whole genera.</title>
        <authorList>
            <person name="Goeker M."/>
        </authorList>
    </citation>
    <scope>NUCLEOTIDE SEQUENCE [LARGE SCALE GENOMIC DNA]</scope>
    <source>
        <strain evidence="4 5">DSM 21851</strain>
    </source>
</reference>
<organism evidence="4 5">
    <name type="scientific">Larkinella arboricola</name>
    <dbReference type="NCBI Taxonomy" id="643671"/>
    <lineage>
        <taxon>Bacteria</taxon>
        <taxon>Pseudomonadati</taxon>
        <taxon>Bacteroidota</taxon>
        <taxon>Cytophagia</taxon>
        <taxon>Cytophagales</taxon>
        <taxon>Spirosomataceae</taxon>
        <taxon>Larkinella</taxon>
    </lineage>
</organism>
<name>A0A327WQ82_LARAB</name>
<dbReference type="Pfam" id="PF16344">
    <property type="entry name" value="FecR_C"/>
    <property type="match status" value="1"/>
</dbReference>
<keyword evidence="1" id="KW-1133">Transmembrane helix</keyword>
<sequence>MQKEEFVRLLAKYKKGQCSAAEIRLINRWYEQVGTDEEPPLNLADRQHLERRLWQQIDRQTTDPDETAPGQQNRFIRLPVVARWAAAAVLVGLLGWSALLIHRHAGRPLATGPLPSATKRSLVERTNATNQPQSIVLNDGSVVQLQPHSTIQYVPDFQDKNREVWLKGQAFFQVRKDAERPFLVYSRTIVTRVLGTSFWVTAPTDAKTVEVAVHSGRVAVFKKATQSASEPELASLEDASGVVLTPNQKVTIFVEQNRLSRGLVDAPKPITSPAPAEPAAFSFDDSPLPEVLHQLERAYGIDLEISNEALANCRFSGNITRQPLYTKLELICQSLNAQYEVQGTRILINGSGCTP</sequence>
<dbReference type="PANTHER" id="PTHR30273">
    <property type="entry name" value="PERIPLASMIC SIGNAL SENSOR AND SIGMA FACTOR ACTIVATOR FECR-RELATED"/>
    <property type="match status" value="1"/>
</dbReference>
<dbReference type="RefSeq" id="WP_111629996.1">
    <property type="nucleotide sequence ID" value="NZ_QLMC01000005.1"/>
</dbReference>
<feature type="transmembrane region" description="Helical" evidence="1">
    <location>
        <begin position="81"/>
        <end position="101"/>
    </location>
</feature>
<comment type="caution">
    <text evidence="4">The sequence shown here is derived from an EMBL/GenBank/DDBJ whole genome shotgun (WGS) entry which is preliminary data.</text>
</comment>
<evidence type="ECO:0000313" key="5">
    <source>
        <dbReference type="Proteomes" id="UP000248790"/>
    </source>
</evidence>
<feature type="domain" description="Protein FecR C-terminal" evidence="3">
    <location>
        <begin position="281"/>
        <end position="348"/>
    </location>
</feature>
<dbReference type="PIRSF" id="PIRSF018266">
    <property type="entry name" value="FecR"/>
    <property type="match status" value="1"/>
</dbReference>
<dbReference type="InterPro" id="IPR032508">
    <property type="entry name" value="FecR_C"/>
</dbReference>
<keyword evidence="1" id="KW-0812">Transmembrane</keyword>
<feature type="domain" description="FecR protein" evidence="2">
    <location>
        <begin position="129"/>
        <end position="218"/>
    </location>
</feature>
<evidence type="ECO:0000256" key="1">
    <source>
        <dbReference type="SAM" id="Phobius"/>
    </source>
</evidence>
<evidence type="ECO:0000259" key="2">
    <source>
        <dbReference type="Pfam" id="PF04773"/>
    </source>
</evidence>
<dbReference type="EMBL" id="QLMC01000005">
    <property type="protein sequence ID" value="RAJ94070.1"/>
    <property type="molecule type" value="Genomic_DNA"/>
</dbReference>
<protein>
    <submittedName>
        <fullName evidence="4">FecR family protein</fullName>
    </submittedName>
</protein>
<dbReference type="Pfam" id="PF04773">
    <property type="entry name" value="FecR"/>
    <property type="match status" value="1"/>
</dbReference>
<dbReference type="InterPro" id="IPR006860">
    <property type="entry name" value="FecR"/>
</dbReference>
<dbReference type="Proteomes" id="UP000248790">
    <property type="component" value="Unassembled WGS sequence"/>
</dbReference>
<evidence type="ECO:0000313" key="4">
    <source>
        <dbReference type="EMBL" id="RAJ94070.1"/>
    </source>
</evidence>
<dbReference type="Gene3D" id="2.60.120.1440">
    <property type="match status" value="1"/>
</dbReference>